<keyword evidence="6" id="KW-1133">Transmembrane helix</keyword>
<name>A0A835N7M5_9ROSI</name>
<dbReference type="GO" id="GO:0006614">
    <property type="term" value="P:SRP-dependent cotranslational protein targeting to membrane"/>
    <property type="evidence" value="ECO:0007669"/>
    <property type="project" value="InterPro"/>
</dbReference>
<keyword evidence="6" id="KW-0812">Transmembrane</keyword>
<keyword evidence="9" id="KW-1185">Reference proteome</keyword>
<evidence type="ECO:0000256" key="5">
    <source>
        <dbReference type="ARBA" id="ARBA00023136"/>
    </source>
</evidence>
<accession>A0A835N7M5</accession>
<comment type="subcellular location">
    <subcellularLocation>
        <location evidence="1">Membrane</location>
        <topology evidence="1">Peripheral membrane protein</topology>
    </subcellularLocation>
</comment>
<protein>
    <recommendedName>
        <fullName evidence="7">SRP54-type proteins GTP-binding domain-containing protein</fullName>
    </recommendedName>
</protein>
<comment type="similarity">
    <text evidence="2">Belongs to the GTP-binding SRP family.</text>
</comment>
<dbReference type="SUPFAM" id="SSF52540">
    <property type="entry name" value="P-loop containing nucleoside triphosphate hydrolases"/>
    <property type="match status" value="1"/>
</dbReference>
<evidence type="ECO:0000256" key="2">
    <source>
        <dbReference type="ARBA" id="ARBA00008531"/>
    </source>
</evidence>
<dbReference type="GO" id="GO:0005047">
    <property type="term" value="F:signal recognition particle binding"/>
    <property type="evidence" value="ECO:0007669"/>
    <property type="project" value="TreeGrafter"/>
</dbReference>
<sequence length="256" mass="28987">MVYVVLSGNRLLLRCVIGKPAVVMIAGVNGGGKTSSLGKLAYRLRKAGEKVIFCLLFLQCDKCLSQEYWEIEICFICRAELKIILFQLPSFWLLIWHPKEKVLIVTRTQKFYEYDVEFWLLMMLFTKYQYYLLILLILMAAGDTYRAAYSDQLEIWAEKAGFLSQALKKGKEQEFDIVLSDTSGCLRTNYNLMKELIACKKVMGKIVRDAPNVAGVTGFILTKLDGYARSGRLDSFVGELGIPVKLMGVEEGVEGL</sequence>
<feature type="domain" description="SRP54-type proteins GTP-binding" evidence="7">
    <location>
        <begin position="20"/>
        <end position="255"/>
    </location>
</feature>
<gene>
    <name evidence="8" type="ORF">SADUNF_Sadunf02G0129900</name>
</gene>
<dbReference type="GO" id="GO:0005525">
    <property type="term" value="F:GTP binding"/>
    <property type="evidence" value="ECO:0007669"/>
    <property type="project" value="UniProtKB-KW"/>
</dbReference>
<keyword evidence="4" id="KW-0342">GTP-binding</keyword>
<dbReference type="GO" id="GO:0016020">
    <property type="term" value="C:membrane"/>
    <property type="evidence" value="ECO:0007669"/>
    <property type="project" value="UniProtKB-SubCell"/>
</dbReference>
<keyword evidence="3" id="KW-0547">Nucleotide-binding</keyword>
<proteinExistence type="inferred from homology"/>
<dbReference type="Gene3D" id="3.40.50.300">
    <property type="entry name" value="P-loop containing nucleotide triphosphate hydrolases"/>
    <property type="match status" value="2"/>
</dbReference>
<dbReference type="EMBL" id="JADGMS010000002">
    <property type="protein sequence ID" value="KAF9687791.1"/>
    <property type="molecule type" value="Genomic_DNA"/>
</dbReference>
<evidence type="ECO:0000313" key="8">
    <source>
        <dbReference type="EMBL" id="KAF9687791.1"/>
    </source>
</evidence>
<dbReference type="Pfam" id="PF00448">
    <property type="entry name" value="SRP54"/>
    <property type="match status" value="3"/>
</dbReference>
<evidence type="ECO:0000256" key="4">
    <source>
        <dbReference type="ARBA" id="ARBA00023134"/>
    </source>
</evidence>
<dbReference type="InterPro" id="IPR027417">
    <property type="entry name" value="P-loop_NTPase"/>
</dbReference>
<evidence type="ECO:0000313" key="9">
    <source>
        <dbReference type="Proteomes" id="UP000657918"/>
    </source>
</evidence>
<evidence type="ECO:0000256" key="1">
    <source>
        <dbReference type="ARBA" id="ARBA00004170"/>
    </source>
</evidence>
<evidence type="ECO:0000259" key="7">
    <source>
        <dbReference type="SMART" id="SM00962"/>
    </source>
</evidence>
<reference evidence="8 9" key="1">
    <citation type="submission" date="2020-10" db="EMBL/GenBank/DDBJ databases">
        <title>Plant Genome Project.</title>
        <authorList>
            <person name="Zhang R.-G."/>
        </authorList>
    </citation>
    <scope>NUCLEOTIDE SEQUENCE [LARGE SCALE GENOMIC DNA]</scope>
    <source>
        <strain evidence="8">FAFU-HL-1</strain>
        <tissue evidence="8">Leaf</tissue>
    </source>
</reference>
<dbReference type="PANTHER" id="PTHR43134:SF7">
    <property type="entry name" value="CELL DIVISION PROTEIN FTSY HOMOLOG, CHLOROPLASTIC"/>
    <property type="match status" value="1"/>
</dbReference>
<dbReference type="PANTHER" id="PTHR43134">
    <property type="entry name" value="SIGNAL RECOGNITION PARTICLE RECEPTOR SUBUNIT ALPHA"/>
    <property type="match status" value="1"/>
</dbReference>
<dbReference type="SMART" id="SM00962">
    <property type="entry name" value="SRP54"/>
    <property type="match status" value="1"/>
</dbReference>
<dbReference type="OrthoDB" id="1727884at2759"/>
<keyword evidence="5 6" id="KW-0472">Membrane</keyword>
<organism evidence="8 9">
    <name type="scientific">Salix dunnii</name>
    <dbReference type="NCBI Taxonomy" id="1413687"/>
    <lineage>
        <taxon>Eukaryota</taxon>
        <taxon>Viridiplantae</taxon>
        <taxon>Streptophyta</taxon>
        <taxon>Embryophyta</taxon>
        <taxon>Tracheophyta</taxon>
        <taxon>Spermatophyta</taxon>
        <taxon>Magnoliopsida</taxon>
        <taxon>eudicotyledons</taxon>
        <taxon>Gunneridae</taxon>
        <taxon>Pentapetalae</taxon>
        <taxon>rosids</taxon>
        <taxon>fabids</taxon>
        <taxon>Malpighiales</taxon>
        <taxon>Salicaceae</taxon>
        <taxon>Saliceae</taxon>
        <taxon>Salix</taxon>
    </lineage>
</organism>
<dbReference type="Proteomes" id="UP000657918">
    <property type="component" value="Unassembled WGS sequence"/>
</dbReference>
<evidence type="ECO:0000256" key="3">
    <source>
        <dbReference type="ARBA" id="ARBA00022741"/>
    </source>
</evidence>
<evidence type="ECO:0000256" key="6">
    <source>
        <dbReference type="SAM" id="Phobius"/>
    </source>
</evidence>
<comment type="caution">
    <text evidence="8">The sequence shown here is derived from an EMBL/GenBank/DDBJ whole genome shotgun (WGS) entry which is preliminary data.</text>
</comment>
<dbReference type="GO" id="GO:0003924">
    <property type="term" value="F:GTPase activity"/>
    <property type="evidence" value="ECO:0007669"/>
    <property type="project" value="TreeGrafter"/>
</dbReference>
<dbReference type="AlphaFoldDB" id="A0A835N7M5"/>
<feature type="transmembrane region" description="Helical" evidence="6">
    <location>
        <begin position="118"/>
        <end position="141"/>
    </location>
</feature>
<dbReference type="InterPro" id="IPR000897">
    <property type="entry name" value="SRP54_GTPase_dom"/>
</dbReference>